<dbReference type="InterPro" id="IPR036514">
    <property type="entry name" value="SGNH_hydro_sf"/>
</dbReference>
<dbReference type="Gene3D" id="2.60.120.260">
    <property type="entry name" value="Galactose-binding domain-like"/>
    <property type="match status" value="1"/>
</dbReference>
<dbReference type="InterPro" id="IPR039329">
    <property type="entry name" value="SIAE"/>
</dbReference>
<dbReference type="SUPFAM" id="SSF52266">
    <property type="entry name" value="SGNH hydrolase"/>
    <property type="match status" value="1"/>
</dbReference>
<evidence type="ECO:0000256" key="1">
    <source>
        <dbReference type="ARBA" id="ARBA00022801"/>
    </source>
</evidence>
<gene>
    <name evidence="5" type="ORF">D4L85_19140</name>
</gene>
<feature type="domain" description="Beta-galactosidase jelly roll" evidence="4">
    <location>
        <begin position="280"/>
        <end position="367"/>
    </location>
</feature>
<evidence type="ECO:0000313" key="6">
    <source>
        <dbReference type="Proteomes" id="UP000266183"/>
    </source>
</evidence>
<evidence type="ECO:0000259" key="4">
    <source>
        <dbReference type="Pfam" id="PF13364"/>
    </source>
</evidence>
<dbReference type="Gene3D" id="3.40.50.1110">
    <property type="entry name" value="SGNH hydrolase"/>
    <property type="match status" value="2"/>
</dbReference>
<dbReference type="KEGG" id="chk:D4L85_19140"/>
<dbReference type="GO" id="GO:0001681">
    <property type="term" value="F:sialate O-acetylesterase activity"/>
    <property type="evidence" value="ECO:0007669"/>
    <property type="project" value="InterPro"/>
</dbReference>
<dbReference type="Pfam" id="PF03629">
    <property type="entry name" value="SASA"/>
    <property type="match status" value="1"/>
</dbReference>
<organism evidence="5 6">
    <name type="scientific">Chryseolinea soli</name>
    <dbReference type="NCBI Taxonomy" id="2321403"/>
    <lineage>
        <taxon>Bacteria</taxon>
        <taxon>Pseudomonadati</taxon>
        <taxon>Bacteroidota</taxon>
        <taxon>Cytophagia</taxon>
        <taxon>Cytophagales</taxon>
        <taxon>Fulvivirgaceae</taxon>
        <taxon>Chryseolinea</taxon>
    </lineage>
</organism>
<dbReference type="Proteomes" id="UP000266183">
    <property type="component" value="Chromosome"/>
</dbReference>
<dbReference type="EMBL" id="CP032382">
    <property type="protein sequence ID" value="AYB32561.1"/>
    <property type="molecule type" value="Genomic_DNA"/>
</dbReference>
<dbReference type="GO" id="GO:0004553">
    <property type="term" value="F:hydrolase activity, hydrolyzing O-glycosyl compounds"/>
    <property type="evidence" value="ECO:0007669"/>
    <property type="project" value="UniProtKB-ARBA"/>
</dbReference>
<dbReference type="PANTHER" id="PTHR22901:SF0">
    <property type="entry name" value="SIALATE O-ACETYLESTERASE"/>
    <property type="match status" value="1"/>
</dbReference>
<evidence type="ECO:0000256" key="2">
    <source>
        <dbReference type="ARBA" id="ARBA00023295"/>
    </source>
</evidence>
<dbReference type="InterPro" id="IPR025300">
    <property type="entry name" value="BetaGal_jelly_roll_dom"/>
</dbReference>
<dbReference type="InterPro" id="IPR005181">
    <property type="entry name" value="SASA"/>
</dbReference>
<keyword evidence="2" id="KW-0326">Glycosidase</keyword>
<name>A0A385SQJ4_9BACT</name>
<dbReference type="PANTHER" id="PTHR22901">
    <property type="entry name" value="SIALATE O-ACETYLESTERASE"/>
    <property type="match status" value="1"/>
</dbReference>
<proteinExistence type="predicted"/>
<sequence length="667" mass="74961">MKPGRLMRLHTYRLAILLLVLFLAAPLCRAEVRLPKIFGSNMVLQRDLPLHFWGWASPGEEVKVVMGVRTVSVKSNAQGKWSCVLPALQAGGPYEVVVSGTNRIELKNILIGDVWVCGGQSNMQWRLDQTPYEEMDSVLLKHANIRLFTVPFDMDYQPREDVKGNGWQTLSLQTIHEFSAVGYHFGKYLYEHLDIPIGLVSDNLGATAAEAWMSNEALLQFPEFASLIQPVVKHGKSFDALTADFEKNKAAWFKKYYFKSVGVKEAWLKPETDVADWKLINASGNTWENEPDLKDHDGEVWFRTTFDLPENYHDENFNIALSQIDDYDMAWVNGVKIGETYGKHNHRNYSVPTRSLKPEGNVLVVRVFDVGGIGGFTTSPFWGSKILLGSWLYKKGEAIDPAKFPKVEMPNATPFSSPGVLYNGSIAPLTSFPIKGVIWYQGESNVDRAYEYRELFPALIRDWRKHWNQGDFPFLFVQLANYMDESKEPGESHWAELREAQTLTLSLPNTGMASAIDIGEAQDIHPLNKLEVGKRLGLVAMKVAYGKNVVASGPSFKSMRVDGVRLIISYDNVGGGLVSKDKYGYLRGFQVAGADKKFYWAQARMVDGKVEVVCDKVKQPIAVRYAWDNNPGPLDLYNAEGLPAVPFRTDTFKGSTEGQVFVEGPRF</sequence>
<reference evidence="6" key="1">
    <citation type="submission" date="2018-09" db="EMBL/GenBank/DDBJ databases">
        <title>Chryseolinea sp. KIS68-18 isolated from soil.</title>
        <authorList>
            <person name="Weon H.-Y."/>
            <person name="Kwon S.-W."/>
            <person name="Lee S.A."/>
        </authorList>
    </citation>
    <scope>NUCLEOTIDE SEQUENCE [LARGE SCALE GENOMIC DNA]</scope>
    <source>
        <strain evidence="6">KIS68-18</strain>
    </source>
</reference>
<evidence type="ECO:0000313" key="5">
    <source>
        <dbReference type="EMBL" id="AYB32561.1"/>
    </source>
</evidence>
<evidence type="ECO:0000259" key="3">
    <source>
        <dbReference type="Pfam" id="PF03629"/>
    </source>
</evidence>
<dbReference type="AlphaFoldDB" id="A0A385SQJ4"/>
<dbReference type="SUPFAM" id="SSF49785">
    <property type="entry name" value="Galactose-binding domain-like"/>
    <property type="match status" value="1"/>
</dbReference>
<keyword evidence="6" id="KW-1185">Reference proteome</keyword>
<protein>
    <submittedName>
        <fullName evidence="5">Sialate O-acetylesterase</fullName>
    </submittedName>
</protein>
<dbReference type="GO" id="GO:0005975">
    <property type="term" value="P:carbohydrate metabolic process"/>
    <property type="evidence" value="ECO:0007669"/>
    <property type="project" value="TreeGrafter"/>
</dbReference>
<feature type="domain" description="Sialate O-acetylesterase" evidence="3">
    <location>
        <begin position="433"/>
        <end position="525"/>
    </location>
</feature>
<keyword evidence="1" id="KW-0378">Hydrolase</keyword>
<dbReference type="Pfam" id="PF13364">
    <property type="entry name" value="BetaGal_ABD2"/>
    <property type="match status" value="1"/>
</dbReference>
<accession>A0A385SQJ4</accession>
<dbReference type="InterPro" id="IPR008979">
    <property type="entry name" value="Galactose-bd-like_sf"/>
</dbReference>